<dbReference type="Proteomes" id="UP000887576">
    <property type="component" value="Unplaced"/>
</dbReference>
<proteinExistence type="predicted"/>
<evidence type="ECO:0000313" key="2">
    <source>
        <dbReference type="WBParaSite" id="JU765_v2.g15200.t1"/>
    </source>
</evidence>
<reference evidence="2" key="1">
    <citation type="submission" date="2022-11" db="UniProtKB">
        <authorList>
            <consortium name="WormBaseParasite"/>
        </authorList>
    </citation>
    <scope>IDENTIFICATION</scope>
</reference>
<dbReference type="WBParaSite" id="JU765_v2.g15200.t1">
    <property type="protein sequence ID" value="JU765_v2.g15200.t1"/>
    <property type="gene ID" value="JU765_v2.g15200"/>
</dbReference>
<evidence type="ECO:0000313" key="1">
    <source>
        <dbReference type="Proteomes" id="UP000887576"/>
    </source>
</evidence>
<sequence>MNLSDLCEATWEVHQNSDFKLVLSLVLSLNLIALVLNCSVIYGIVLSKTLHVHLRILFLHLDILILYRTTCTTIRAGRLIIYPLFVNSPCDLLWSYTDCKIFSSVCKLPLDLLIYAYLTVSIERLIATIFHKKYEKRSQKTLCLIFGCCLPWIIPIVQFINDVKSIYDSPNFDLIYCSSLSSGTWDMDWLIRVQIPLCVLCMGLCLIAFFTSLFIKKNSLNSRKTTSLESLSSRYQLVENIRTTKFVVPNILAYCITLIIHILLLMYANTKRFDSVIEFAVAKEWSSFILPLYANTFPIIFLFGFEESTKKGCFQLFSRKLNQNRKKIVVPLGTTNDYFQHYQKQWK</sequence>
<protein>
    <submittedName>
        <fullName evidence="2">Uncharacterized protein</fullName>
    </submittedName>
</protein>
<accession>A0AC34QD78</accession>
<organism evidence="1 2">
    <name type="scientific">Panagrolaimus sp. JU765</name>
    <dbReference type="NCBI Taxonomy" id="591449"/>
    <lineage>
        <taxon>Eukaryota</taxon>
        <taxon>Metazoa</taxon>
        <taxon>Ecdysozoa</taxon>
        <taxon>Nematoda</taxon>
        <taxon>Chromadorea</taxon>
        <taxon>Rhabditida</taxon>
        <taxon>Tylenchina</taxon>
        <taxon>Panagrolaimomorpha</taxon>
        <taxon>Panagrolaimoidea</taxon>
        <taxon>Panagrolaimidae</taxon>
        <taxon>Panagrolaimus</taxon>
    </lineage>
</organism>
<name>A0AC34QD78_9BILA</name>